<keyword evidence="2" id="KW-0645">Protease</keyword>
<dbReference type="RefSeq" id="WP_189625629.1">
    <property type="nucleotide sequence ID" value="NZ_BNAF01000003.1"/>
</dbReference>
<accession>A0ABQ3HSP1</accession>
<evidence type="ECO:0008006" key="7">
    <source>
        <dbReference type="Google" id="ProtNLM"/>
    </source>
</evidence>
<evidence type="ECO:0000256" key="3">
    <source>
        <dbReference type="ARBA" id="ARBA00022801"/>
    </source>
</evidence>
<dbReference type="PANTHER" id="PTHR43343:SF3">
    <property type="entry name" value="PROTEASE DO-LIKE 8, CHLOROPLASTIC"/>
    <property type="match status" value="1"/>
</dbReference>
<dbReference type="Pfam" id="PF13365">
    <property type="entry name" value="Trypsin_2"/>
    <property type="match status" value="1"/>
</dbReference>
<sequence>MKKNPYISIFTGVSLLFILSCSAVSQVQAQQARFRNEEANWDQMAAKVDEMPVFSNKAYLEQVSVANNPVEIGKAAKKGKKDLPATAIYSKSKGSVLQYAYSYNCGNCDKVHVAPNATAFFIDEDGLAVTNYHVLEPFIEKKEDGEIARIIAGKKPTDDMNLFFTTYDNRIFTLKEILAYDQANDVAIFRVDTQGVKVQPIPLGDAAEIGATVFALGHPKSNPYYFSSGMVARNYMFNGMKGQGMRMDITADYAVGSSGGPILDEKGNVCGMVSATVTLVSKDEASKPSDVQMVIKRAIPVEAITKLLK</sequence>
<feature type="signal peptide" evidence="4">
    <location>
        <begin position="1"/>
        <end position="29"/>
    </location>
</feature>
<proteinExistence type="inferred from homology"/>
<organism evidence="5 6">
    <name type="scientific">Sphingobacterium griseoflavum</name>
    <dbReference type="NCBI Taxonomy" id="1474952"/>
    <lineage>
        <taxon>Bacteria</taxon>
        <taxon>Pseudomonadati</taxon>
        <taxon>Bacteroidota</taxon>
        <taxon>Sphingobacteriia</taxon>
        <taxon>Sphingobacteriales</taxon>
        <taxon>Sphingobacteriaceae</taxon>
        <taxon>Sphingobacterium</taxon>
    </lineage>
</organism>
<protein>
    <recommendedName>
        <fullName evidence="7">Trypsin-like peptidase domain-containing protein</fullName>
    </recommendedName>
</protein>
<dbReference type="SUPFAM" id="SSF50494">
    <property type="entry name" value="Trypsin-like serine proteases"/>
    <property type="match status" value="1"/>
</dbReference>
<keyword evidence="3" id="KW-0378">Hydrolase</keyword>
<dbReference type="PROSITE" id="PS51257">
    <property type="entry name" value="PROKAR_LIPOPROTEIN"/>
    <property type="match status" value="1"/>
</dbReference>
<dbReference type="Proteomes" id="UP000620550">
    <property type="component" value="Unassembled WGS sequence"/>
</dbReference>
<evidence type="ECO:0000313" key="6">
    <source>
        <dbReference type="Proteomes" id="UP000620550"/>
    </source>
</evidence>
<dbReference type="Gene3D" id="2.40.10.10">
    <property type="entry name" value="Trypsin-like serine proteases"/>
    <property type="match status" value="2"/>
</dbReference>
<evidence type="ECO:0000256" key="2">
    <source>
        <dbReference type="ARBA" id="ARBA00022670"/>
    </source>
</evidence>
<evidence type="ECO:0000256" key="4">
    <source>
        <dbReference type="SAM" id="SignalP"/>
    </source>
</evidence>
<keyword evidence="6" id="KW-1185">Reference proteome</keyword>
<reference evidence="6" key="1">
    <citation type="journal article" date="2019" name="Int. J. Syst. Evol. Microbiol.">
        <title>The Global Catalogue of Microorganisms (GCM) 10K type strain sequencing project: providing services to taxonomists for standard genome sequencing and annotation.</title>
        <authorList>
            <consortium name="The Broad Institute Genomics Platform"/>
            <consortium name="The Broad Institute Genome Sequencing Center for Infectious Disease"/>
            <person name="Wu L."/>
            <person name="Ma J."/>
        </authorList>
    </citation>
    <scope>NUCLEOTIDE SEQUENCE [LARGE SCALE GENOMIC DNA]</scope>
    <source>
        <strain evidence="6">CGMCC 1.12966</strain>
    </source>
</reference>
<comment type="caution">
    <text evidence="5">The sequence shown here is derived from an EMBL/GenBank/DDBJ whole genome shotgun (WGS) entry which is preliminary data.</text>
</comment>
<dbReference type="EMBL" id="BNAF01000003">
    <property type="protein sequence ID" value="GHE29848.1"/>
    <property type="molecule type" value="Genomic_DNA"/>
</dbReference>
<feature type="chain" id="PRO_5045826867" description="Trypsin-like peptidase domain-containing protein" evidence="4">
    <location>
        <begin position="30"/>
        <end position="309"/>
    </location>
</feature>
<keyword evidence="4" id="KW-0732">Signal</keyword>
<dbReference type="InterPro" id="IPR009003">
    <property type="entry name" value="Peptidase_S1_PA"/>
</dbReference>
<evidence type="ECO:0000256" key="1">
    <source>
        <dbReference type="ARBA" id="ARBA00010541"/>
    </source>
</evidence>
<evidence type="ECO:0000313" key="5">
    <source>
        <dbReference type="EMBL" id="GHE29848.1"/>
    </source>
</evidence>
<name>A0ABQ3HSP1_9SPHI</name>
<comment type="similarity">
    <text evidence="1">Belongs to the peptidase S1C family.</text>
</comment>
<gene>
    <name evidence="5" type="ORF">GCM10017764_11120</name>
</gene>
<dbReference type="InterPro" id="IPR043504">
    <property type="entry name" value="Peptidase_S1_PA_chymotrypsin"/>
</dbReference>
<dbReference type="PANTHER" id="PTHR43343">
    <property type="entry name" value="PEPTIDASE S12"/>
    <property type="match status" value="1"/>
</dbReference>
<dbReference type="InterPro" id="IPR051201">
    <property type="entry name" value="Chloro_Bact_Ser_Proteases"/>
</dbReference>